<dbReference type="Gene3D" id="3.40.30.10">
    <property type="entry name" value="Glutaredoxin"/>
    <property type="match status" value="1"/>
</dbReference>
<gene>
    <name evidence="1" type="ORF">EV420DRAFT_401104</name>
</gene>
<dbReference type="RefSeq" id="XP_060330211.1">
    <property type="nucleotide sequence ID" value="XM_060481979.1"/>
</dbReference>
<dbReference type="EMBL" id="JAUEPS010000019">
    <property type="protein sequence ID" value="KAK0457919.1"/>
    <property type="molecule type" value="Genomic_DNA"/>
</dbReference>
<proteinExistence type="predicted"/>
<organism evidence="1 2">
    <name type="scientific">Armillaria tabescens</name>
    <name type="common">Ringless honey mushroom</name>
    <name type="synonym">Agaricus tabescens</name>
    <dbReference type="NCBI Taxonomy" id="1929756"/>
    <lineage>
        <taxon>Eukaryota</taxon>
        <taxon>Fungi</taxon>
        <taxon>Dikarya</taxon>
        <taxon>Basidiomycota</taxon>
        <taxon>Agaricomycotina</taxon>
        <taxon>Agaricomycetes</taxon>
        <taxon>Agaricomycetidae</taxon>
        <taxon>Agaricales</taxon>
        <taxon>Marasmiineae</taxon>
        <taxon>Physalacriaceae</taxon>
        <taxon>Desarmillaria</taxon>
    </lineage>
</organism>
<name>A0AA39KB58_ARMTA</name>
<accession>A0AA39KB58</accession>
<evidence type="ECO:0008006" key="3">
    <source>
        <dbReference type="Google" id="ProtNLM"/>
    </source>
</evidence>
<dbReference type="Proteomes" id="UP001175211">
    <property type="component" value="Unassembled WGS sequence"/>
</dbReference>
<keyword evidence="2" id="KW-1185">Reference proteome</keyword>
<protein>
    <recommendedName>
        <fullName evidence="3">GST N-terminal domain-containing protein</fullName>
    </recommendedName>
</protein>
<evidence type="ECO:0000313" key="2">
    <source>
        <dbReference type="Proteomes" id="UP001175211"/>
    </source>
</evidence>
<evidence type="ECO:0000313" key="1">
    <source>
        <dbReference type="EMBL" id="KAK0457919.1"/>
    </source>
</evidence>
<dbReference type="GeneID" id="85365527"/>
<reference evidence="1" key="1">
    <citation type="submission" date="2023-06" db="EMBL/GenBank/DDBJ databases">
        <authorList>
            <consortium name="Lawrence Berkeley National Laboratory"/>
            <person name="Ahrendt S."/>
            <person name="Sahu N."/>
            <person name="Indic B."/>
            <person name="Wong-Bajracharya J."/>
            <person name="Merenyi Z."/>
            <person name="Ke H.-M."/>
            <person name="Monk M."/>
            <person name="Kocsube S."/>
            <person name="Drula E."/>
            <person name="Lipzen A."/>
            <person name="Balint B."/>
            <person name="Henrissat B."/>
            <person name="Andreopoulos B."/>
            <person name="Martin F.M."/>
            <person name="Harder C.B."/>
            <person name="Rigling D."/>
            <person name="Ford K.L."/>
            <person name="Foster G.D."/>
            <person name="Pangilinan J."/>
            <person name="Papanicolaou A."/>
            <person name="Barry K."/>
            <person name="LaButti K."/>
            <person name="Viragh M."/>
            <person name="Koriabine M."/>
            <person name="Yan M."/>
            <person name="Riley R."/>
            <person name="Champramary S."/>
            <person name="Plett K.L."/>
            <person name="Tsai I.J."/>
            <person name="Slot J."/>
            <person name="Sipos G."/>
            <person name="Plett J."/>
            <person name="Nagy L.G."/>
            <person name="Grigoriev I.V."/>
        </authorList>
    </citation>
    <scope>NUCLEOTIDE SEQUENCE</scope>
    <source>
        <strain evidence="1">CCBAS 213</strain>
    </source>
</reference>
<sequence length="167" mass="18539">MIAHTCRSWMDVDPQENTLRCHQSEEKTSSTPTRRHLVDSLGMCFTASYHPLINVIQRGYGQSPSRSLSQNGSARAKSSSVLQTSSASTWRTRYRLNLDNLVPISDVKALTARIGAPTSQRERLSIPIIQDCFTGAAISDTATIVAHLDETYPSRNLCSYPARTLLR</sequence>
<comment type="caution">
    <text evidence="1">The sequence shown here is derived from an EMBL/GenBank/DDBJ whole genome shotgun (WGS) entry which is preliminary data.</text>
</comment>
<dbReference type="AlphaFoldDB" id="A0AA39KB58"/>